<evidence type="ECO:0000259" key="3">
    <source>
        <dbReference type="Pfam" id="PF13976"/>
    </source>
</evidence>
<dbReference type="CDD" id="cd09272">
    <property type="entry name" value="RNase_HI_RT_Ty1"/>
    <property type="match status" value="1"/>
</dbReference>
<gene>
    <name evidence="4" type="ORF">Tci_053771</name>
</gene>
<dbReference type="PANTHER" id="PTHR11439:SF495">
    <property type="entry name" value="REVERSE TRANSCRIPTASE, RNA-DEPENDENT DNA POLYMERASE-RELATED"/>
    <property type="match status" value="1"/>
</dbReference>
<comment type="caution">
    <text evidence="4">The sequence shown here is derived from an EMBL/GenBank/DDBJ whole genome shotgun (WGS) entry which is preliminary data.</text>
</comment>
<dbReference type="SUPFAM" id="SSF53098">
    <property type="entry name" value="Ribonuclease H-like"/>
    <property type="match status" value="1"/>
</dbReference>
<feature type="domain" description="GAG-pre-integrase" evidence="3">
    <location>
        <begin position="38"/>
        <end position="94"/>
    </location>
</feature>
<dbReference type="InterPro" id="IPR036397">
    <property type="entry name" value="RNaseH_sf"/>
</dbReference>
<protein>
    <submittedName>
        <fullName evidence="4">Ribonuclease H-like domain-containing protein</fullName>
    </submittedName>
</protein>
<feature type="domain" description="Reverse transcriptase Ty1/copia-type" evidence="2">
    <location>
        <begin position="362"/>
        <end position="450"/>
    </location>
</feature>
<sequence length="901" mass="103788">MMDDMLHLEEELKVVRLLTIRTADESHVLLKVPRKNNMYSFVMKNIVPQKDLTCLLAKATNDESMLWHRRLGHINFKNINKLVKENLVRGIKKEYSMARTPQQNRVTERRNKTLIEAARTILADSKLPTTFFVEGVNTACYVQNRVLVVKPHFKTHYELFRGGGPEWLFDIDSLSESINYAPVPAERPNAECSTKNVNTVGPSINTTNANDNTGSLNINIVSPPVNTATPTYADYPSDPLMPDLEDTGIFDDAYDDKDEGVEADYNNLETAISVSHIPSTCVHKDHPKEQIISEMEPKKETQALDDESWVEAMQEELLQFKLLNVWTLVDLPHEKEPLEPNESLETREIREGLLLEIKPGWIESIMLFLAYASFMDFTVYQIDVKSAFLYGTIKEEVYVSQPYPKFPDRVYKVEKALYGLHQALRAWPDIMFAVRACSRFQVQPKVSHMHAVMIIFRYLKGQPTLGLWYPKDSPLELIAYFDSDYACASLDRKSTIGGCQFLGSRLISWQCKKQTIVANSTTEVEYIDKKELAIPGQTKTDLKFVDQHNMVAYLEKNDDNTTSHQIVNFLSSCSINYALTQIHDIVDGKAVVISESSVRSDLLFDDEDGITCLTNDEIFKNLALMGYEQLSTKLTFQKGIDTCGSPRRQETMGGTPARTRPERVLEQPNEPPHSKGHTSGNQREEDVDKSDQTQDIDWNDPEVLRYHALQNRVFSKAKVRKNMYTYLKNQGGYKQSYFKRMKYEDIRPIFERAWDQIHTFVPKDFEIEKEVMKRSEFNLQQESLTKQKLDEQTKEEVKAQANTDQEVKEMKLYMKIVPDEEITIDAIPLATKPPMIVEYKIVKEGKISTYHIIRADGSTKRYTLMINLLKNIDREDLETLWKLVKDKHGNTRPEEDYERVL</sequence>
<dbReference type="AlphaFoldDB" id="A0A6L2N6I4"/>
<feature type="compositionally biased region" description="Basic and acidic residues" evidence="1">
    <location>
        <begin position="682"/>
        <end position="692"/>
    </location>
</feature>
<organism evidence="4">
    <name type="scientific">Tanacetum cinerariifolium</name>
    <name type="common">Dalmatian daisy</name>
    <name type="synonym">Chrysanthemum cinerariifolium</name>
    <dbReference type="NCBI Taxonomy" id="118510"/>
    <lineage>
        <taxon>Eukaryota</taxon>
        <taxon>Viridiplantae</taxon>
        <taxon>Streptophyta</taxon>
        <taxon>Embryophyta</taxon>
        <taxon>Tracheophyta</taxon>
        <taxon>Spermatophyta</taxon>
        <taxon>Magnoliopsida</taxon>
        <taxon>eudicotyledons</taxon>
        <taxon>Gunneridae</taxon>
        <taxon>Pentapetalae</taxon>
        <taxon>asterids</taxon>
        <taxon>campanulids</taxon>
        <taxon>Asterales</taxon>
        <taxon>Asteraceae</taxon>
        <taxon>Asteroideae</taxon>
        <taxon>Anthemideae</taxon>
        <taxon>Anthemidinae</taxon>
        <taxon>Tanacetum</taxon>
    </lineage>
</organism>
<proteinExistence type="predicted"/>
<dbReference type="Pfam" id="PF07727">
    <property type="entry name" value="RVT_2"/>
    <property type="match status" value="1"/>
</dbReference>
<evidence type="ECO:0000313" key="4">
    <source>
        <dbReference type="EMBL" id="GEU81793.1"/>
    </source>
</evidence>
<accession>A0A6L2N6I4</accession>
<dbReference type="InterPro" id="IPR012337">
    <property type="entry name" value="RNaseH-like_sf"/>
</dbReference>
<feature type="region of interest" description="Disordered" evidence="1">
    <location>
        <begin position="641"/>
        <end position="699"/>
    </location>
</feature>
<dbReference type="InterPro" id="IPR025724">
    <property type="entry name" value="GAG-pre-integrase_dom"/>
</dbReference>
<dbReference type="PANTHER" id="PTHR11439">
    <property type="entry name" value="GAG-POL-RELATED RETROTRANSPOSON"/>
    <property type="match status" value="1"/>
</dbReference>
<dbReference type="InterPro" id="IPR013103">
    <property type="entry name" value="RVT_2"/>
</dbReference>
<dbReference type="Pfam" id="PF13976">
    <property type="entry name" value="gag_pre-integrs"/>
    <property type="match status" value="1"/>
</dbReference>
<evidence type="ECO:0000259" key="2">
    <source>
        <dbReference type="Pfam" id="PF07727"/>
    </source>
</evidence>
<name>A0A6L2N6I4_TANCI</name>
<evidence type="ECO:0000256" key="1">
    <source>
        <dbReference type="SAM" id="MobiDB-lite"/>
    </source>
</evidence>
<dbReference type="GO" id="GO:0003676">
    <property type="term" value="F:nucleic acid binding"/>
    <property type="evidence" value="ECO:0007669"/>
    <property type="project" value="InterPro"/>
</dbReference>
<reference evidence="4" key="1">
    <citation type="journal article" date="2019" name="Sci. Rep.">
        <title>Draft genome of Tanacetum cinerariifolium, the natural source of mosquito coil.</title>
        <authorList>
            <person name="Yamashiro T."/>
            <person name="Shiraishi A."/>
            <person name="Satake H."/>
            <person name="Nakayama K."/>
        </authorList>
    </citation>
    <scope>NUCLEOTIDE SEQUENCE</scope>
</reference>
<dbReference type="Gene3D" id="3.30.420.10">
    <property type="entry name" value="Ribonuclease H-like superfamily/Ribonuclease H"/>
    <property type="match status" value="1"/>
</dbReference>
<dbReference type="EMBL" id="BKCJ010008355">
    <property type="protein sequence ID" value="GEU81793.1"/>
    <property type="molecule type" value="Genomic_DNA"/>
</dbReference>